<comment type="subcellular location">
    <subcellularLocation>
        <location evidence="2">Membrane</location>
        <topology evidence="2">Single-pass membrane protein</topology>
    </subcellularLocation>
</comment>
<dbReference type="Gramene" id="Pp3c11_6580V3.2">
    <property type="protein sequence ID" value="Pp3c11_6580V3.2"/>
    <property type="gene ID" value="Pp3c11_6580"/>
</dbReference>
<dbReference type="Gramene" id="Pp3c11_6580V3.1">
    <property type="protein sequence ID" value="Pp3c11_6580V3.1"/>
    <property type="gene ID" value="Pp3c11_6580"/>
</dbReference>
<sequence length="525" mass="59723">MNLDESLDGKLYGNGMVAAAGLLVVLTVVFFSSTVVGKKKTPPGPLPWPVVGNFLDLSVLPHRALRNLATKYGGFMYLRLGSVPCVVISTAAVAREFVLKNDADTAGRPMVVALAILEEDKTVASANPGPYWSQLRKLCHDQLFSPKRVASYESVRTEEIHLMMKLLLKDSNKGDAVNVRRWLQGVTCNYVTRMLLGKRYFGNDEGNLEQEQERKEFEKFYEHIFWALGTFIIDDYIPYLSFITTLQGWIPRLKEIRQFSDDIGAKLADLDKHRQRAQDRKIGEDYVPDFVDVLLTAKMEDGKPLPDMNIKMILMDMLIAGIDTIANTVEWAMAELMKNPTLMKRAKDELDEVVGLNRIVQEADIPNLPFLQAITKEALRMHPPAPLSLPHESTRPAEMFGYKLPAHTRVFYNLFAIHRDPAMYEKPDEFNPQRFIDHPEISHLTGMDYYELIPFGAGRRMCPAFRLGNLMVSLILAHVLHSFDWSFTEGESAETFDMSEEFKLTVSLKKPPSWIFKPRNPAFLY</sequence>
<dbReference type="Gene3D" id="1.10.630.10">
    <property type="entry name" value="Cytochrome P450"/>
    <property type="match status" value="1"/>
</dbReference>
<evidence type="ECO:0000313" key="15">
    <source>
        <dbReference type="EMBL" id="PNR44904.1"/>
    </source>
</evidence>
<evidence type="ECO:0000256" key="2">
    <source>
        <dbReference type="ARBA" id="ARBA00004167"/>
    </source>
</evidence>
<dbReference type="InterPro" id="IPR001128">
    <property type="entry name" value="Cyt_P450"/>
</dbReference>
<evidence type="ECO:0000256" key="1">
    <source>
        <dbReference type="ARBA" id="ARBA00001971"/>
    </source>
</evidence>
<keyword evidence="9 12" id="KW-0408">Iron</keyword>
<dbReference type="PRINTS" id="PR00463">
    <property type="entry name" value="EP450I"/>
</dbReference>
<dbReference type="InterPro" id="IPR036396">
    <property type="entry name" value="Cyt_P450_sf"/>
</dbReference>
<evidence type="ECO:0000256" key="4">
    <source>
        <dbReference type="ARBA" id="ARBA00022617"/>
    </source>
</evidence>
<keyword evidence="8 13" id="KW-0560">Oxidoreductase</keyword>
<evidence type="ECO:0000256" key="6">
    <source>
        <dbReference type="ARBA" id="ARBA00022723"/>
    </source>
</evidence>
<comment type="similarity">
    <text evidence="3 13">Belongs to the cytochrome P450 family.</text>
</comment>
<evidence type="ECO:0000256" key="3">
    <source>
        <dbReference type="ARBA" id="ARBA00010617"/>
    </source>
</evidence>
<comment type="cofactor">
    <cofactor evidence="1 12">
        <name>heme</name>
        <dbReference type="ChEBI" id="CHEBI:30413"/>
    </cofactor>
</comment>
<dbReference type="EnsemblPlants" id="Pp3c11_6580V3.1">
    <property type="protein sequence ID" value="Pp3c11_6580V3.1"/>
    <property type="gene ID" value="Pp3c11_6580"/>
</dbReference>
<organism evidence="15">
    <name type="scientific">Physcomitrium patens</name>
    <name type="common">Spreading-leaved earth moss</name>
    <name type="synonym">Physcomitrella patens</name>
    <dbReference type="NCBI Taxonomy" id="3218"/>
    <lineage>
        <taxon>Eukaryota</taxon>
        <taxon>Viridiplantae</taxon>
        <taxon>Streptophyta</taxon>
        <taxon>Embryophyta</taxon>
        <taxon>Bryophyta</taxon>
        <taxon>Bryophytina</taxon>
        <taxon>Bryopsida</taxon>
        <taxon>Funariidae</taxon>
        <taxon>Funariales</taxon>
        <taxon>Funariaceae</taxon>
        <taxon>Physcomitrium</taxon>
    </lineage>
</organism>
<dbReference type="GeneID" id="112288338"/>
<dbReference type="AlphaFoldDB" id="A0A2K1JTQ0"/>
<dbReference type="PaxDb" id="3218-PP1S526_10V6.1"/>
<dbReference type="RefSeq" id="XP_024388212.1">
    <property type="nucleotide sequence ID" value="XM_024532444.2"/>
</dbReference>
<gene>
    <name evidence="16" type="primary">LOC112288338</name>
    <name evidence="15" type="ORF">PHYPA_014674</name>
</gene>
<keyword evidence="7 14" id="KW-1133">Transmembrane helix</keyword>
<dbReference type="Proteomes" id="UP000006727">
    <property type="component" value="Chromosome 11"/>
</dbReference>
<feature type="transmembrane region" description="Helical" evidence="14">
    <location>
        <begin position="12"/>
        <end position="31"/>
    </location>
</feature>
<evidence type="ECO:0000256" key="13">
    <source>
        <dbReference type="RuleBase" id="RU000461"/>
    </source>
</evidence>
<dbReference type="FunFam" id="1.10.630.10:FF:000039">
    <property type="entry name" value="Cytochrome P450"/>
    <property type="match status" value="1"/>
</dbReference>
<dbReference type="STRING" id="3218.A0A2K1JTQ0"/>
<evidence type="ECO:0000256" key="11">
    <source>
        <dbReference type="ARBA" id="ARBA00023136"/>
    </source>
</evidence>
<evidence type="ECO:0000256" key="9">
    <source>
        <dbReference type="ARBA" id="ARBA00023004"/>
    </source>
</evidence>
<dbReference type="InterPro" id="IPR002401">
    <property type="entry name" value="Cyt_P450_E_grp-I"/>
</dbReference>
<dbReference type="GO" id="GO:0016020">
    <property type="term" value="C:membrane"/>
    <property type="evidence" value="ECO:0000318"/>
    <property type="project" value="GO_Central"/>
</dbReference>
<keyword evidence="4 12" id="KW-0349">Heme</keyword>
<reference evidence="15 17" key="2">
    <citation type="journal article" date="2018" name="Plant J.">
        <title>The Physcomitrella patens chromosome-scale assembly reveals moss genome structure and evolution.</title>
        <authorList>
            <person name="Lang D."/>
            <person name="Ullrich K.K."/>
            <person name="Murat F."/>
            <person name="Fuchs J."/>
            <person name="Jenkins J."/>
            <person name="Haas F.B."/>
            <person name="Piednoel M."/>
            <person name="Gundlach H."/>
            <person name="Van Bel M."/>
            <person name="Meyberg R."/>
            <person name="Vives C."/>
            <person name="Morata J."/>
            <person name="Symeonidi A."/>
            <person name="Hiss M."/>
            <person name="Muchero W."/>
            <person name="Kamisugi Y."/>
            <person name="Saleh O."/>
            <person name="Blanc G."/>
            <person name="Decker E.L."/>
            <person name="van Gessel N."/>
            <person name="Grimwood J."/>
            <person name="Hayes R.D."/>
            <person name="Graham S.W."/>
            <person name="Gunter L.E."/>
            <person name="McDaniel S.F."/>
            <person name="Hoernstein S.N.W."/>
            <person name="Larsson A."/>
            <person name="Li F.W."/>
            <person name="Perroud P.F."/>
            <person name="Phillips J."/>
            <person name="Ranjan P."/>
            <person name="Rokshar D.S."/>
            <person name="Rothfels C.J."/>
            <person name="Schneider L."/>
            <person name="Shu S."/>
            <person name="Stevenson D.W."/>
            <person name="Thummler F."/>
            <person name="Tillich M."/>
            <person name="Villarreal Aguilar J.C."/>
            <person name="Widiez T."/>
            <person name="Wong G.K."/>
            <person name="Wymore A."/>
            <person name="Zhang Y."/>
            <person name="Zimmer A.D."/>
            <person name="Quatrano R.S."/>
            <person name="Mayer K.F.X."/>
            <person name="Goodstein D."/>
            <person name="Casacuberta J.M."/>
            <person name="Vandepoele K."/>
            <person name="Reski R."/>
            <person name="Cuming A.C."/>
            <person name="Tuskan G.A."/>
            <person name="Maumus F."/>
            <person name="Salse J."/>
            <person name="Schmutz J."/>
            <person name="Rensing S.A."/>
        </authorList>
    </citation>
    <scope>NUCLEOTIDE SEQUENCE [LARGE SCALE GENOMIC DNA]</scope>
    <source>
        <strain evidence="16 17">cv. Gransden 2004</strain>
    </source>
</reference>
<protein>
    <recommendedName>
        <fullName evidence="18">Cytochrome P450</fullName>
    </recommendedName>
</protein>
<dbReference type="SUPFAM" id="SSF48264">
    <property type="entry name" value="Cytochrome P450"/>
    <property type="match status" value="1"/>
</dbReference>
<evidence type="ECO:0000256" key="8">
    <source>
        <dbReference type="ARBA" id="ARBA00023002"/>
    </source>
</evidence>
<accession>A0A2K1JTQ0</accession>
<keyword evidence="5 14" id="KW-0812">Transmembrane</keyword>
<keyword evidence="10 13" id="KW-0503">Monooxygenase</keyword>
<dbReference type="EMBL" id="ABEU02000011">
    <property type="protein sequence ID" value="PNR44904.1"/>
    <property type="molecule type" value="Genomic_DNA"/>
</dbReference>
<evidence type="ECO:0008006" key="18">
    <source>
        <dbReference type="Google" id="ProtNLM"/>
    </source>
</evidence>
<evidence type="ECO:0000256" key="10">
    <source>
        <dbReference type="ARBA" id="ARBA00023033"/>
    </source>
</evidence>
<dbReference type="PANTHER" id="PTHR47944">
    <property type="entry name" value="CYTOCHROME P450 98A9"/>
    <property type="match status" value="1"/>
</dbReference>
<evidence type="ECO:0000313" key="17">
    <source>
        <dbReference type="Proteomes" id="UP000006727"/>
    </source>
</evidence>
<dbReference type="PROSITE" id="PS00086">
    <property type="entry name" value="CYTOCHROME_P450"/>
    <property type="match status" value="1"/>
</dbReference>
<reference evidence="16" key="3">
    <citation type="submission" date="2020-12" db="UniProtKB">
        <authorList>
            <consortium name="EnsemblPlants"/>
        </authorList>
    </citation>
    <scope>IDENTIFICATION</scope>
</reference>
<dbReference type="GO" id="GO:0005506">
    <property type="term" value="F:iron ion binding"/>
    <property type="evidence" value="ECO:0007669"/>
    <property type="project" value="InterPro"/>
</dbReference>
<dbReference type="PRINTS" id="PR00385">
    <property type="entry name" value="P450"/>
</dbReference>
<evidence type="ECO:0000256" key="14">
    <source>
        <dbReference type="SAM" id="Phobius"/>
    </source>
</evidence>
<keyword evidence="11 14" id="KW-0472">Membrane</keyword>
<dbReference type="OrthoDB" id="1470350at2759"/>
<keyword evidence="6 12" id="KW-0479">Metal-binding</keyword>
<dbReference type="OMA" id="IHCPDIL"/>
<evidence type="ECO:0000313" key="16">
    <source>
        <dbReference type="EnsemblPlants" id="Pp3c11_6580V3.1"/>
    </source>
</evidence>
<dbReference type="GO" id="GO:0016709">
    <property type="term" value="F:oxidoreductase activity, acting on paired donors, with incorporation or reduction of molecular oxygen, NAD(P)H as one donor, and incorporation of one atom of oxygen"/>
    <property type="evidence" value="ECO:0000318"/>
    <property type="project" value="GO_Central"/>
</dbReference>
<keyword evidence="17" id="KW-1185">Reference proteome</keyword>
<dbReference type="PANTHER" id="PTHR47944:SF16">
    <property type="entry name" value="CYTOCHROME P450 FAMILY 1 SUBFAMILY A POLYPEPTIDE 1"/>
    <property type="match status" value="1"/>
</dbReference>
<dbReference type="EnsemblPlants" id="Pp3c11_6580V3.2">
    <property type="protein sequence ID" value="Pp3c11_6580V3.2"/>
    <property type="gene ID" value="Pp3c11_6580"/>
</dbReference>
<dbReference type="CDD" id="cd20618">
    <property type="entry name" value="CYP71_clan"/>
    <property type="match status" value="1"/>
</dbReference>
<dbReference type="GO" id="GO:0020037">
    <property type="term" value="F:heme binding"/>
    <property type="evidence" value="ECO:0007669"/>
    <property type="project" value="InterPro"/>
</dbReference>
<dbReference type="Pfam" id="PF00067">
    <property type="entry name" value="p450"/>
    <property type="match status" value="1"/>
</dbReference>
<dbReference type="InterPro" id="IPR017972">
    <property type="entry name" value="Cyt_P450_CS"/>
</dbReference>
<name>A0A2K1JTQ0_PHYPA</name>
<evidence type="ECO:0000256" key="5">
    <source>
        <dbReference type="ARBA" id="ARBA00022692"/>
    </source>
</evidence>
<proteinExistence type="inferred from homology"/>
<reference evidence="15 17" key="1">
    <citation type="journal article" date="2008" name="Science">
        <title>The Physcomitrella genome reveals evolutionary insights into the conquest of land by plants.</title>
        <authorList>
            <person name="Rensing S."/>
            <person name="Lang D."/>
            <person name="Zimmer A."/>
            <person name="Terry A."/>
            <person name="Salamov A."/>
            <person name="Shapiro H."/>
            <person name="Nishiyama T."/>
            <person name="Perroud P.-F."/>
            <person name="Lindquist E."/>
            <person name="Kamisugi Y."/>
            <person name="Tanahashi T."/>
            <person name="Sakakibara K."/>
            <person name="Fujita T."/>
            <person name="Oishi K."/>
            <person name="Shin-I T."/>
            <person name="Kuroki Y."/>
            <person name="Toyoda A."/>
            <person name="Suzuki Y."/>
            <person name="Hashimoto A."/>
            <person name="Yamaguchi K."/>
            <person name="Sugano A."/>
            <person name="Kohara Y."/>
            <person name="Fujiyama A."/>
            <person name="Anterola A."/>
            <person name="Aoki S."/>
            <person name="Ashton N."/>
            <person name="Barbazuk W.B."/>
            <person name="Barker E."/>
            <person name="Bennetzen J."/>
            <person name="Bezanilla M."/>
            <person name="Blankenship R."/>
            <person name="Cho S.H."/>
            <person name="Dutcher S."/>
            <person name="Estelle M."/>
            <person name="Fawcett J.A."/>
            <person name="Gundlach H."/>
            <person name="Hanada K."/>
            <person name="Heyl A."/>
            <person name="Hicks K.A."/>
            <person name="Hugh J."/>
            <person name="Lohr M."/>
            <person name="Mayer K."/>
            <person name="Melkozernov A."/>
            <person name="Murata T."/>
            <person name="Nelson D."/>
            <person name="Pils B."/>
            <person name="Prigge M."/>
            <person name="Reiss B."/>
            <person name="Renner T."/>
            <person name="Rombauts S."/>
            <person name="Rushton P."/>
            <person name="Sanderfoot A."/>
            <person name="Schween G."/>
            <person name="Shiu S.-H."/>
            <person name="Stueber K."/>
            <person name="Theodoulou F.L."/>
            <person name="Tu H."/>
            <person name="Van de Peer Y."/>
            <person name="Verrier P.J."/>
            <person name="Waters E."/>
            <person name="Wood A."/>
            <person name="Yang L."/>
            <person name="Cove D."/>
            <person name="Cuming A."/>
            <person name="Hasebe M."/>
            <person name="Lucas S."/>
            <person name="Mishler D.B."/>
            <person name="Reski R."/>
            <person name="Grigoriev I."/>
            <person name="Quatrano R.S."/>
            <person name="Boore J.L."/>
        </authorList>
    </citation>
    <scope>NUCLEOTIDE SEQUENCE [LARGE SCALE GENOMIC DNA]</scope>
    <source>
        <strain evidence="16 17">cv. Gransden 2004</strain>
    </source>
</reference>
<feature type="binding site" description="axial binding residue" evidence="12">
    <location>
        <position position="462"/>
    </location>
    <ligand>
        <name>heme</name>
        <dbReference type="ChEBI" id="CHEBI:30413"/>
    </ligand>
    <ligandPart>
        <name>Fe</name>
        <dbReference type="ChEBI" id="CHEBI:18248"/>
    </ligandPart>
</feature>
<evidence type="ECO:0000256" key="7">
    <source>
        <dbReference type="ARBA" id="ARBA00022989"/>
    </source>
</evidence>
<evidence type="ECO:0000256" key="12">
    <source>
        <dbReference type="PIRSR" id="PIRSR602401-1"/>
    </source>
</evidence>